<dbReference type="PANTHER" id="PTHR12526:SF638">
    <property type="entry name" value="SPORE COAT PROTEIN SA"/>
    <property type="match status" value="1"/>
</dbReference>
<dbReference type="Pfam" id="PF00534">
    <property type="entry name" value="Glycos_transf_1"/>
    <property type="match status" value="1"/>
</dbReference>
<evidence type="ECO:0000313" key="3">
    <source>
        <dbReference type="EMBL" id="BBA36898.1"/>
    </source>
</evidence>
<organism evidence="3 4">
    <name type="scientific">Methylocaldum marinum</name>
    <dbReference type="NCBI Taxonomy" id="1432792"/>
    <lineage>
        <taxon>Bacteria</taxon>
        <taxon>Pseudomonadati</taxon>
        <taxon>Pseudomonadota</taxon>
        <taxon>Gammaproteobacteria</taxon>
        <taxon>Methylococcales</taxon>
        <taxon>Methylococcaceae</taxon>
        <taxon>Methylocaldum</taxon>
    </lineage>
</organism>
<accession>A0A250KYZ1</accession>
<gene>
    <name evidence="3" type="ORF">sS8_4975</name>
</gene>
<dbReference type="PANTHER" id="PTHR12526">
    <property type="entry name" value="GLYCOSYLTRANSFERASE"/>
    <property type="match status" value="1"/>
</dbReference>
<dbReference type="SUPFAM" id="SSF53756">
    <property type="entry name" value="UDP-Glycosyltransferase/glycogen phosphorylase"/>
    <property type="match status" value="1"/>
</dbReference>
<reference evidence="3 4" key="1">
    <citation type="submission" date="2016-12" db="EMBL/GenBank/DDBJ databases">
        <title>Genome sequencing of Methylocaldum marinum.</title>
        <authorList>
            <person name="Takeuchi M."/>
            <person name="Kamagata Y."/>
            <person name="Hiraoka S."/>
            <person name="Oshima K."/>
            <person name="Hattori M."/>
            <person name="Iwasaki W."/>
        </authorList>
    </citation>
    <scope>NUCLEOTIDE SEQUENCE [LARGE SCALE GENOMIC DNA]</scope>
    <source>
        <strain evidence="3 4">S8</strain>
    </source>
</reference>
<dbReference type="OrthoDB" id="9775208at2"/>
<feature type="domain" description="Glycosyltransferase subfamily 4-like N-terminal" evidence="2">
    <location>
        <begin position="16"/>
        <end position="153"/>
    </location>
</feature>
<dbReference type="CDD" id="cd03808">
    <property type="entry name" value="GT4_CapM-like"/>
    <property type="match status" value="1"/>
</dbReference>
<keyword evidence="3" id="KW-0328">Glycosyltransferase</keyword>
<evidence type="ECO:0000259" key="2">
    <source>
        <dbReference type="Pfam" id="PF13477"/>
    </source>
</evidence>
<protein>
    <submittedName>
        <fullName evidence="3">Alpha-D-QuiNac alpha-1,3-galactosyltransferase</fullName>
    </submittedName>
</protein>
<feature type="domain" description="Glycosyl transferase family 1" evidence="1">
    <location>
        <begin position="201"/>
        <end position="359"/>
    </location>
</feature>
<evidence type="ECO:0000313" key="4">
    <source>
        <dbReference type="Proteomes" id="UP000266313"/>
    </source>
</evidence>
<keyword evidence="3" id="KW-0808">Transferase</keyword>
<dbReference type="InterPro" id="IPR028098">
    <property type="entry name" value="Glyco_trans_4-like_N"/>
</dbReference>
<dbReference type="KEGG" id="mmai:sS8_4975"/>
<keyword evidence="4" id="KW-1185">Reference proteome</keyword>
<name>A0A250KYZ1_9GAMM</name>
<dbReference type="EMBL" id="AP017928">
    <property type="protein sequence ID" value="BBA36898.1"/>
    <property type="molecule type" value="Genomic_DNA"/>
</dbReference>
<sequence length="383" mass="42652">MFHFSRSLSQAILKKRILFFVTEDWFVCSHWLPHVTAVRDAGYEVYVVTRVRQHRSIIEARGVHVVPLELSRRGHNPIAELRMIADLIKIYRKIRPDLVKNVAIKPVVYGTLAACFSRPRAVVNYMAGLGWLFTSDSAKARLLRPVIRAVLARLLSKGHVIVENPDDYAQMIGFGLPAARLSLIRGAGVDLGAFSPAEERDGIPLIVLPARMLWTKGVGEFVTAAERLRAEGVAARFALIGDPDPDNPASVSIAQLQTWKRKGSIEWWGRREDIPQVLAKCHIVCLPSYREGLPKALLEAAAAGKPIITTDTPGCREVVRHGDNGLLVPARDAYALAEALKTLIEDRARRERMGRRSREIAETEFSSEKITSETLDLYNAVLS</sequence>
<proteinExistence type="predicted"/>
<dbReference type="GO" id="GO:0016757">
    <property type="term" value="F:glycosyltransferase activity"/>
    <property type="evidence" value="ECO:0007669"/>
    <property type="project" value="UniProtKB-KW"/>
</dbReference>
<dbReference type="Pfam" id="PF13477">
    <property type="entry name" value="Glyco_trans_4_2"/>
    <property type="match status" value="1"/>
</dbReference>
<dbReference type="InterPro" id="IPR001296">
    <property type="entry name" value="Glyco_trans_1"/>
</dbReference>
<dbReference type="AlphaFoldDB" id="A0A250KYZ1"/>
<dbReference type="Gene3D" id="3.40.50.2000">
    <property type="entry name" value="Glycogen Phosphorylase B"/>
    <property type="match status" value="2"/>
</dbReference>
<dbReference type="Proteomes" id="UP000266313">
    <property type="component" value="Chromosome"/>
</dbReference>
<evidence type="ECO:0000259" key="1">
    <source>
        <dbReference type="Pfam" id="PF00534"/>
    </source>
</evidence>